<protein>
    <recommendedName>
        <fullName evidence="3">Lipoprotein</fullName>
    </recommendedName>
</protein>
<gene>
    <name evidence="1" type="ORF">SAMN04487906_1003</name>
</gene>
<evidence type="ECO:0000313" key="1">
    <source>
        <dbReference type="EMBL" id="SFS57514.1"/>
    </source>
</evidence>
<accession>A0A1I6QYM1</accession>
<organism evidence="1 2">
    <name type="scientific">Zhouia amylolytica</name>
    <dbReference type="NCBI Taxonomy" id="376730"/>
    <lineage>
        <taxon>Bacteria</taxon>
        <taxon>Pseudomonadati</taxon>
        <taxon>Bacteroidota</taxon>
        <taxon>Flavobacteriia</taxon>
        <taxon>Flavobacteriales</taxon>
        <taxon>Flavobacteriaceae</taxon>
        <taxon>Zhouia</taxon>
    </lineage>
</organism>
<evidence type="ECO:0008006" key="3">
    <source>
        <dbReference type="Google" id="ProtNLM"/>
    </source>
</evidence>
<dbReference type="EMBL" id="FPAG01000002">
    <property type="protein sequence ID" value="SFS57514.1"/>
    <property type="molecule type" value="Genomic_DNA"/>
</dbReference>
<sequence length="68" mass="7402">MKSIKILALVATVVFTVGCEDTKKKEQEQVDKAVQTIDSVQNTIEASAESLKNVADDVHEAVKELDSI</sequence>
<dbReference type="Proteomes" id="UP000183209">
    <property type="component" value="Unassembled WGS sequence"/>
</dbReference>
<dbReference type="RefSeq" id="WP_038263991.1">
    <property type="nucleotide sequence ID" value="NZ_FPAG01000002.1"/>
</dbReference>
<reference evidence="1 2" key="1">
    <citation type="submission" date="2016-10" db="EMBL/GenBank/DDBJ databases">
        <authorList>
            <person name="de Groot N.N."/>
        </authorList>
    </citation>
    <scope>NUCLEOTIDE SEQUENCE [LARGE SCALE GENOMIC DNA]</scope>
    <source>
        <strain evidence="1 2">CGMCC 1.6114</strain>
    </source>
</reference>
<dbReference type="PROSITE" id="PS51257">
    <property type="entry name" value="PROKAR_LIPOPROTEIN"/>
    <property type="match status" value="1"/>
</dbReference>
<name>A0A1I6QYM1_9FLAO</name>
<dbReference type="AlphaFoldDB" id="A0A1I6QYM1"/>
<proteinExistence type="predicted"/>
<evidence type="ECO:0000313" key="2">
    <source>
        <dbReference type="Proteomes" id="UP000183209"/>
    </source>
</evidence>